<protein>
    <submittedName>
        <fullName evidence="1">Uncharacterized protein</fullName>
    </submittedName>
</protein>
<proteinExistence type="predicted"/>
<dbReference type="EMBL" id="JAJVCN010000002">
    <property type="protein sequence ID" value="MCE7005456.1"/>
    <property type="molecule type" value="Genomic_DNA"/>
</dbReference>
<comment type="caution">
    <text evidence="1">The sequence shown here is derived from an EMBL/GenBank/DDBJ whole genome shotgun (WGS) entry which is preliminary data.</text>
</comment>
<dbReference type="Proteomes" id="UP001521150">
    <property type="component" value="Unassembled WGS sequence"/>
</dbReference>
<name>A0ABS8ZFK4_9PSEU</name>
<reference evidence="1 2" key="1">
    <citation type="submission" date="2021-12" db="EMBL/GenBank/DDBJ databases">
        <title>Genome sequence of Kibdelosporangium philippinense ATCC 49844.</title>
        <authorList>
            <person name="Fedorov E.A."/>
            <person name="Omeragic M."/>
            <person name="Shalygina K.F."/>
            <person name="Maclea K.S."/>
        </authorList>
    </citation>
    <scope>NUCLEOTIDE SEQUENCE [LARGE SCALE GENOMIC DNA]</scope>
    <source>
        <strain evidence="1 2">ATCC 49844</strain>
    </source>
</reference>
<evidence type="ECO:0000313" key="1">
    <source>
        <dbReference type="EMBL" id="MCE7005456.1"/>
    </source>
</evidence>
<accession>A0ABS8ZFK4</accession>
<evidence type="ECO:0000313" key="2">
    <source>
        <dbReference type="Proteomes" id="UP001521150"/>
    </source>
</evidence>
<sequence length="67" mass="7288">MDNKISSLHVSGGTWCLFDGYDFNKSIGGRWTVTPGDFVENLANPGWNTPEGRNPNDVISSIKLGTC</sequence>
<dbReference type="InterPro" id="IPR011024">
    <property type="entry name" value="G_crystallin-like"/>
</dbReference>
<dbReference type="SUPFAM" id="SSF49695">
    <property type="entry name" value="gamma-Crystallin-like"/>
    <property type="match status" value="1"/>
</dbReference>
<gene>
    <name evidence="1" type="ORF">LWC34_21875</name>
</gene>
<keyword evidence="2" id="KW-1185">Reference proteome</keyword>
<organism evidence="1 2">
    <name type="scientific">Kibdelosporangium philippinense</name>
    <dbReference type="NCBI Taxonomy" id="211113"/>
    <lineage>
        <taxon>Bacteria</taxon>
        <taxon>Bacillati</taxon>
        <taxon>Actinomycetota</taxon>
        <taxon>Actinomycetes</taxon>
        <taxon>Pseudonocardiales</taxon>
        <taxon>Pseudonocardiaceae</taxon>
        <taxon>Kibdelosporangium</taxon>
    </lineage>
</organism>
<dbReference type="Gene3D" id="2.60.20.10">
    <property type="entry name" value="Crystallins"/>
    <property type="match status" value="1"/>
</dbReference>
<dbReference type="RefSeq" id="WP_233727039.1">
    <property type="nucleotide sequence ID" value="NZ_JAJVCN010000002.1"/>
</dbReference>